<reference evidence="2 3" key="1">
    <citation type="journal article" date="2019" name="PLoS Biol.">
        <title>Sex chromosomes control vertical transmission of feminizing Wolbachia symbionts in an isopod.</title>
        <authorList>
            <person name="Becking T."/>
            <person name="Chebbi M.A."/>
            <person name="Giraud I."/>
            <person name="Moumen B."/>
            <person name="Laverre T."/>
            <person name="Caubet Y."/>
            <person name="Peccoud J."/>
            <person name="Gilbert C."/>
            <person name="Cordaux R."/>
        </authorList>
    </citation>
    <scope>NUCLEOTIDE SEQUENCE [LARGE SCALE GENOMIC DNA]</scope>
    <source>
        <strain evidence="2">ANa2</strain>
        <tissue evidence="2">Whole body excluding digestive tract and cuticle</tissue>
    </source>
</reference>
<evidence type="ECO:0000313" key="3">
    <source>
        <dbReference type="Proteomes" id="UP000326759"/>
    </source>
</evidence>
<dbReference type="Proteomes" id="UP000326759">
    <property type="component" value="Unassembled WGS sequence"/>
</dbReference>
<comment type="caution">
    <text evidence="2">The sequence shown here is derived from an EMBL/GenBank/DDBJ whole genome shotgun (WGS) entry which is preliminary data.</text>
</comment>
<dbReference type="EMBL" id="SEYY01020015">
    <property type="protein sequence ID" value="KAB7497687.1"/>
    <property type="molecule type" value="Genomic_DNA"/>
</dbReference>
<gene>
    <name evidence="2" type="ORF">Anas_01346</name>
</gene>
<evidence type="ECO:0000313" key="2">
    <source>
        <dbReference type="EMBL" id="KAB7497687.1"/>
    </source>
</evidence>
<protein>
    <submittedName>
        <fullName evidence="2">Uncharacterized protein</fullName>
    </submittedName>
</protein>
<name>A0A5N5SUK3_9CRUS</name>
<feature type="compositionally biased region" description="Low complexity" evidence="1">
    <location>
        <begin position="8"/>
        <end position="21"/>
    </location>
</feature>
<dbReference type="AlphaFoldDB" id="A0A5N5SUK3"/>
<dbReference type="OrthoDB" id="10383347at2759"/>
<keyword evidence="3" id="KW-1185">Reference proteome</keyword>
<sequence>KFGEKKCSSSIDSDGISSSIGRLSPIENELVGEKHHDQENFASNYSKFQPYSPVSAYRTDKVISLEENEETDAQLNHEIVSVNFNYDKFSDYSRQSASQTSELETCLKKLTSVDDQDLKVCSFTNSFKNSATPDTGFLSSSDENFLSTTEPNSSQNDLLFKALMSLESARMFIKLKRRQIFSQLSQDSSFNRIYVNLSTMKANIVALETELKGIIRNS</sequence>
<proteinExistence type="predicted"/>
<feature type="non-terminal residue" evidence="2">
    <location>
        <position position="1"/>
    </location>
</feature>
<feature type="region of interest" description="Disordered" evidence="1">
    <location>
        <begin position="1"/>
        <end position="22"/>
    </location>
</feature>
<accession>A0A5N5SUK3</accession>
<evidence type="ECO:0000256" key="1">
    <source>
        <dbReference type="SAM" id="MobiDB-lite"/>
    </source>
</evidence>
<organism evidence="2 3">
    <name type="scientific">Armadillidium nasatum</name>
    <dbReference type="NCBI Taxonomy" id="96803"/>
    <lineage>
        <taxon>Eukaryota</taxon>
        <taxon>Metazoa</taxon>
        <taxon>Ecdysozoa</taxon>
        <taxon>Arthropoda</taxon>
        <taxon>Crustacea</taxon>
        <taxon>Multicrustacea</taxon>
        <taxon>Malacostraca</taxon>
        <taxon>Eumalacostraca</taxon>
        <taxon>Peracarida</taxon>
        <taxon>Isopoda</taxon>
        <taxon>Oniscidea</taxon>
        <taxon>Crinocheta</taxon>
        <taxon>Armadillidiidae</taxon>
        <taxon>Armadillidium</taxon>
    </lineage>
</organism>